<dbReference type="InterPro" id="IPR000152">
    <property type="entry name" value="EGF-type_Asp/Asn_hydroxyl_site"/>
</dbReference>
<dbReference type="GeneTree" id="ENSGT00940000175238"/>
<evidence type="ECO:0000256" key="3">
    <source>
        <dbReference type="ARBA" id="ARBA00022536"/>
    </source>
</evidence>
<dbReference type="Proteomes" id="UP000694565">
    <property type="component" value="Unplaced"/>
</dbReference>
<keyword evidence="8" id="KW-0654">Proteoglycan</keyword>
<dbReference type="Ensembl" id="ENSCLMT00005044175.1">
    <property type="protein sequence ID" value="ENSCLMP00005042647.1"/>
    <property type="gene ID" value="ENSCLMG00005019861.1"/>
</dbReference>
<dbReference type="SMART" id="SM00181">
    <property type="entry name" value="EGF"/>
    <property type="match status" value="5"/>
</dbReference>
<dbReference type="InterPro" id="IPR009030">
    <property type="entry name" value="Growth_fac_rcpt_cys_sf"/>
</dbReference>
<dbReference type="SUPFAM" id="SSF57184">
    <property type="entry name" value="Growth factor receptor domain"/>
    <property type="match status" value="1"/>
</dbReference>
<keyword evidence="3 14" id="KW-0245">EGF-like domain</keyword>
<feature type="region of interest" description="Disordered" evidence="15">
    <location>
        <begin position="344"/>
        <end position="367"/>
    </location>
</feature>
<dbReference type="InterPro" id="IPR018097">
    <property type="entry name" value="EGF_Ca-bd_CS"/>
</dbReference>
<dbReference type="PROSITE" id="PS00010">
    <property type="entry name" value="ASX_HYDROXYL"/>
    <property type="match status" value="1"/>
</dbReference>
<evidence type="ECO:0000256" key="4">
    <source>
        <dbReference type="ARBA" id="ARBA00022692"/>
    </source>
</evidence>
<evidence type="ECO:0000256" key="13">
    <source>
        <dbReference type="ARBA" id="ARBA00046453"/>
    </source>
</evidence>
<keyword evidence="9 16" id="KW-1133">Transmembrane helix</keyword>
<keyword evidence="7" id="KW-0677">Repeat</keyword>
<dbReference type="PROSITE" id="PS01186">
    <property type="entry name" value="EGF_2"/>
    <property type="match status" value="1"/>
</dbReference>
<comment type="subcellular location">
    <subcellularLocation>
        <location evidence="1">Membrane</location>
        <topology evidence="1">Single-pass type I membrane protein</topology>
    </subcellularLocation>
</comment>
<feature type="chain" id="PRO_5034079753" description="Thrombomodulin" evidence="17">
    <location>
        <begin position="36"/>
        <end position="445"/>
    </location>
</feature>
<evidence type="ECO:0000256" key="11">
    <source>
        <dbReference type="ARBA" id="ARBA00023157"/>
    </source>
</evidence>
<keyword evidence="20" id="KW-1185">Reference proteome</keyword>
<keyword evidence="11" id="KW-1015">Disulfide bond</keyword>
<reference evidence="19" key="1">
    <citation type="submission" date="2025-08" db="UniProtKB">
        <authorList>
            <consortium name="Ensembl"/>
        </authorList>
    </citation>
    <scope>IDENTIFICATION</scope>
</reference>
<evidence type="ECO:0000256" key="15">
    <source>
        <dbReference type="SAM" id="MobiDB-lite"/>
    </source>
</evidence>
<evidence type="ECO:0000256" key="14">
    <source>
        <dbReference type="PROSITE-ProRule" id="PRU00076"/>
    </source>
</evidence>
<comment type="subunit">
    <text evidence="13">Interacts with ITGAL, ITGAM and ITGB2. Interacts with thrombin/F2; this interaction switches the specificity of thrombin from a procoagulant to an anticoagulant and antifibrinolytic protease. Interacts with ANGP1 and ANGP2; these interactions significantly inhibit the generation of activated PC and TAFIa/CPB2 by the thrombin/thrombomodulin complex. Interacts with PF4; this interaction enhances generation of activated protein C. Interacts with HMGB1; this interaction inhibits HMGB1 inflammatory activity.</text>
</comment>
<evidence type="ECO:0000256" key="8">
    <source>
        <dbReference type="ARBA" id="ARBA00022974"/>
    </source>
</evidence>
<dbReference type="PROSITE" id="PS50026">
    <property type="entry name" value="EGF_3"/>
    <property type="match status" value="1"/>
</dbReference>
<name>A0A8C3G8M4_CYCLU</name>
<evidence type="ECO:0000256" key="10">
    <source>
        <dbReference type="ARBA" id="ARBA00023136"/>
    </source>
</evidence>
<dbReference type="PROSITE" id="PS01187">
    <property type="entry name" value="EGF_CA"/>
    <property type="match status" value="1"/>
</dbReference>
<dbReference type="InterPro" id="IPR026823">
    <property type="entry name" value="cEGF"/>
</dbReference>
<keyword evidence="10 16" id="KW-0472">Membrane</keyword>
<evidence type="ECO:0000259" key="18">
    <source>
        <dbReference type="PROSITE" id="PS50026"/>
    </source>
</evidence>
<accession>A0A8C3G8M4</accession>
<dbReference type="SMART" id="SM00179">
    <property type="entry name" value="EGF_CA"/>
    <property type="match status" value="3"/>
</dbReference>
<dbReference type="GO" id="GO:0016020">
    <property type="term" value="C:membrane"/>
    <property type="evidence" value="ECO:0007669"/>
    <property type="project" value="UniProtKB-SubCell"/>
</dbReference>
<evidence type="ECO:0000256" key="9">
    <source>
        <dbReference type="ARBA" id="ARBA00022989"/>
    </source>
</evidence>
<organism evidence="19 20">
    <name type="scientific">Cyclopterus lumpus</name>
    <name type="common">Lumpsucker</name>
    <dbReference type="NCBI Taxonomy" id="8103"/>
    <lineage>
        <taxon>Eukaryota</taxon>
        <taxon>Metazoa</taxon>
        <taxon>Chordata</taxon>
        <taxon>Craniata</taxon>
        <taxon>Vertebrata</taxon>
        <taxon>Euteleostomi</taxon>
        <taxon>Actinopterygii</taxon>
        <taxon>Neopterygii</taxon>
        <taxon>Teleostei</taxon>
        <taxon>Neoteleostei</taxon>
        <taxon>Acanthomorphata</taxon>
        <taxon>Eupercaria</taxon>
        <taxon>Perciformes</taxon>
        <taxon>Cottioidei</taxon>
        <taxon>Cottales</taxon>
        <taxon>Cyclopteridae</taxon>
        <taxon>Cyclopterus</taxon>
    </lineage>
</organism>
<dbReference type="InterPro" id="IPR015149">
    <property type="entry name" value="Tme5_EGF-like"/>
</dbReference>
<proteinExistence type="predicted"/>
<sequence length="445" mass="48490">QHPGNFSNIATMTPSSHALLVCVAVLCGLEETARSQRAHCAANQCFAFFQEPEDFPGAQKSCKDSGGQLYTLSWGNVDEIVTVSGSYWVELPGADAAAEDAAAGFQSCPSISLSTGGKVKLQRAPCEGTRNAFLCAQVTYTTEWMSAPWSCEVLGGGCQHTCMASTNTCACPPGKVLHPNNISCTTEACEENRCTGEGEECENTREGFRCTCRDDFVEEDGACVNVTICQRCEHMRCVKFHGVYQCMCLEGFRVAAHDPTKCEFICGKKDCPVRCDGNNQDMCFCPAGYIYDLQDGTPLCTDIDECDMGLCHHRCENVFGSYRCLCNEGFKLHHDGDTCTPIADVEEGDGSGSSPPPPHLHTTPASPQPAAVPSYVKTGSVLGIGVFVILCAVLLYFVVRNAARRCSRFELTSIKHRDIDIFYLQQVTSETYKRLSLDRPFKSDS</sequence>
<evidence type="ECO:0000256" key="16">
    <source>
        <dbReference type="SAM" id="Phobius"/>
    </source>
</evidence>
<comment type="caution">
    <text evidence="14">Lacks conserved residue(s) required for the propagation of feature annotation.</text>
</comment>
<keyword evidence="8" id="KW-0325">Glycoprotein</keyword>
<evidence type="ECO:0000313" key="19">
    <source>
        <dbReference type="Ensembl" id="ENSCLMP00005042647.1"/>
    </source>
</evidence>
<dbReference type="InterPro" id="IPR000742">
    <property type="entry name" value="EGF"/>
</dbReference>
<dbReference type="Gene3D" id="2.10.25.10">
    <property type="entry name" value="Laminin"/>
    <property type="match status" value="4"/>
</dbReference>
<dbReference type="InterPro" id="IPR001881">
    <property type="entry name" value="EGF-like_Ca-bd_dom"/>
</dbReference>
<feature type="transmembrane region" description="Helical" evidence="16">
    <location>
        <begin position="381"/>
        <end position="399"/>
    </location>
</feature>
<evidence type="ECO:0000256" key="6">
    <source>
        <dbReference type="ARBA" id="ARBA00022734"/>
    </source>
</evidence>
<keyword evidence="4 16" id="KW-0812">Transmembrane</keyword>
<dbReference type="Pfam" id="PF12662">
    <property type="entry name" value="cEGF"/>
    <property type="match status" value="1"/>
</dbReference>
<dbReference type="FunFam" id="2.10.25.10:FF:000119">
    <property type="entry name" value="vitamin K-dependent protein S"/>
    <property type="match status" value="1"/>
</dbReference>
<evidence type="ECO:0000256" key="12">
    <source>
        <dbReference type="ARBA" id="ARBA00045242"/>
    </source>
</evidence>
<keyword evidence="5 17" id="KW-0732">Signal</keyword>
<dbReference type="PIRSF" id="PIRSF001775">
    <property type="entry name" value="CD93/CD141"/>
    <property type="match status" value="1"/>
</dbReference>
<dbReference type="GO" id="GO:0005509">
    <property type="term" value="F:calcium ion binding"/>
    <property type="evidence" value="ECO:0007669"/>
    <property type="project" value="InterPro"/>
</dbReference>
<feature type="signal peptide" evidence="17">
    <location>
        <begin position="1"/>
        <end position="35"/>
    </location>
</feature>
<dbReference type="SUPFAM" id="SSF57196">
    <property type="entry name" value="EGF/Laminin"/>
    <property type="match status" value="2"/>
</dbReference>
<dbReference type="PANTHER" id="PTHR14789">
    <property type="entry name" value="CHONDROLECTIN VARIANT CHODLFDELTAE"/>
    <property type="match status" value="1"/>
</dbReference>
<evidence type="ECO:0000256" key="7">
    <source>
        <dbReference type="ARBA" id="ARBA00022737"/>
    </source>
</evidence>
<comment type="function">
    <text evidence="12">Endothelial cell receptor that plays a critical role in regulating several physiological processes including hemostasis, coagulation, fibrinolysis, inflammation, and angiogenesis. Acts as a cofactor for thrombin activation of protein C/PROC on the surface of vascular endothelial cells leading to initiation of the activated protein C anticoagulant pathway. Also accelerates the activation of the plasma carboxypeptidase B2/CPB2, which catalyzes removal of C-terminal basic amino acids from its substrates including kinins or anaphylatoxins leading to fibrinolysis inhibition. Plays critical protective roles in changing the cleavage specificity of protease-activated receptor 1/PAR1, inhibiting endothelial cell permeability and inflammation. Suppresses inflammation distinctly from its anticoagulant cofactor activity by sequestering HMGB1 thereby preventing it from engaging cellular receptors such as RAGE and contributing to the inflammatory response.</text>
</comment>
<dbReference type="Pfam" id="PF09064">
    <property type="entry name" value="EGF_Tme5"/>
    <property type="match status" value="1"/>
</dbReference>
<evidence type="ECO:0000256" key="2">
    <source>
        <dbReference type="ARBA" id="ARBA00019822"/>
    </source>
</evidence>
<dbReference type="CDD" id="cd00054">
    <property type="entry name" value="EGF_CA"/>
    <property type="match status" value="1"/>
</dbReference>
<evidence type="ECO:0000256" key="17">
    <source>
        <dbReference type="SAM" id="SignalP"/>
    </source>
</evidence>
<protein>
    <recommendedName>
        <fullName evidence="2">Thrombomodulin</fullName>
    </recommendedName>
</protein>
<reference evidence="19" key="2">
    <citation type="submission" date="2025-09" db="UniProtKB">
        <authorList>
            <consortium name="Ensembl"/>
        </authorList>
    </citation>
    <scope>IDENTIFICATION</scope>
</reference>
<dbReference type="GO" id="GO:0030246">
    <property type="term" value="F:carbohydrate binding"/>
    <property type="evidence" value="ECO:0007669"/>
    <property type="project" value="UniProtKB-KW"/>
</dbReference>
<dbReference type="GO" id="GO:0004888">
    <property type="term" value="F:transmembrane signaling receptor activity"/>
    <property type="evidence" value="ECO:0007669"/>
    <property type="project" value="InterPro"/>
</dbReference>
<dbReference type="InterPro" id="IPR051505">
    <property type="entry name" value="C-type_lectin_domain"/>
</dbReference>
<evidence type="ECO:0000256" key="1">
    <source>
        <dbReference type="ARBA" id="ARBA00004479"/>
    </source>
</evidence>
<feature type="domain" description="EGF-like" evidence="18">
    <location>
        <begin position="302"/>
        <end position="340"/>
    </location>
</feature>
<evidence type="ECO:0000256" key="5">
    <source>
        <dbReference type="ARBA" id="ARBA00022729"/>
    </source>
</evidence>
<dbReference type="AlphaFoldDB" id="A0A8C3G8M4"/>
<keyword evidence="6" id="KW-0430">Lectin</keyword>
<evidence type="ECO:0000313" key="20">
    <source>
        <dbReference type="Proteomes" id="UP000694565"/>
    </source>
</evidence>
<dbReference type="PANTHER" id="PTHR14789:SF9">
    <property type="entry name" value="THROMBOMODULIN"/>
    <property type="match status" value="1"/>
</dbReference>